<dbReference type="InterPro" id="IPR001752">
    <property type="entry name" value="Kinesin_motor_dom"/>
</dbReference>
<evidence type="ECO:0000256" key="4">
    <source>
        <dbReference type="ARBA" id="ARBA00022701"/>
    </source>
</evidence>
<name>A0AAV9REG6_9TELE</name>
<keyword evidence="9" id="KW-0206">Cytoskeleton</keyword>
<keyword evidence="5 10" id="KW-0547">Nucleotide-binding</keyword>
<comment type="caution">
    <text evidence="13">The sequence shown here is derived from an EMBL/GenBank/DDBJ whole genome shotgun (WGS) entry which is preliminary data.</text>
</comment>
<keyword evidence="14" id="KW-1185">Reference proteome</keyword>
<evidence type="ECO:0000259" key="12">
    <source>
        <dbReference type="PROSITE" id="PS50067"/>
    </source>
</evidence>
<feature type="compositionally biased region" description="Polar residues" evidence="11">
    <location>
        <begin position="772"/>
        <end position="783"/>
    </location>
</feature>
<comment type="similarity">
    <text evidence="10">Belongs to the TRAFAC class myosin-kinesin ATPase superfamily. Kinesin family.</text>
</comment>
<protein>
    <recommendedName>
        <fullName evidence="12">Kinesin motor domain-containing protein</fullName>
    </recommendedName>
</protein>
<evidence type="ECO:0000313" key="14">
    <source>
        <dbReference type="Proteomes" id="UP001311232"/>
    </source>
</evidence>
<dbReference type="Gene3D" id="3.40.850.10">
    <property type="entry name" value="Kinesin motor domain"/>
    <property type="match status" value="1"/>
</dbReference>
<keyword evidence="3" id="KW-0597">Phosphoprotein</keyword>
<feature type="binding site" evidence="10">
    <location>
        <begin position="145"/>
        <end position="152"/>
    </location>
    <ligand>
        <name>ATP</name>
        <dbReference type="ChEBI" id="CHEBI:30616"/>
    </ligand>
</feature>
<keyword evidence="4" id="KW-0493">Microtubule</keyword>
<keyword evidence="2" id="KW-0963">Cytoplasm</keyword>
<feature type="compositionally biased region" description="Basic and acidic residues" evidence="11">
    <location>
        <begin position="1349"/>
        <end position="1358"/>
    </location>
</feature>
<feature type="region of interest" description="Disordered" evidence="11">
    <location>
        <begin position="1611"/>
        <end position="1673"/>
    </location>
</feature>
<feature type="compositionally biased region" description="Low complexity" evidence="11">
    <location>
        <begin position="493"/>
        <end position="515"/>
    </location>
</feature>
<dbReference type="InterPro" id="IPR019821">
    <property type="entry name" value="Kinesin_motor_CS"/>
</dbReference>
<evidence type="ECO:0000256" key="8">
    <source>
        <dbReference type="ARBA" id="ARBA00023175"/>
    </source>
</evidence>
<evidence type="ECO:0000256" key="9">
    <source>
        <dbReference type="ARBA" id="ARBA00023212"/>
    </source>
</evidence>
<comment type="subcellular location">
    <subcellularLocation>
        <location evidence="1">Cytoplasm</location>
        <location evidence="1">Cytoskeleton</location>
        <location evidence="1">Spindle</location>
    </subcellularLocation>
</comment>
<feature type="region of interest" description="Disordered" evidence="11">
    <location>
        <begin position="1334"/>
        <end position="1358"/>
    </location>
</feature>
<keyword evidence="7" id="KW-0175">Coiled coil</keyword>
<keyword evidence="8 10" id="KW-0505">Motor protein</keyword>
<feature type="compositionally biased region" description="Polar residues" evidence="11">
    <location>
        <begin position="1514"/>
        <end position="1527"/>
    </location>
</feature>
<evidence type="ECO:0000256" key="5">
    <source>
        <dbReference type="ARBA" id="ARBA00022741"/>
    </source>
</evidence>
<feature type="compositionally biased region" description="Basic and acidic residues" evidence="11">
    <location>
        <begin position="1618"/>
        <end position="1629"/>
    </location>
</feature>
<proteinExistence type="inferred from homology"/>
<dbReference type="PRINTS" id="PR00380">
    <property type="entry name" value="KINESINHEAVY"/>
</dbReference>
<feature type="region of interest" description="Disordered" evidence="11">
    <location>
        <begin position="715"/>
        <end position="735"/>
    </location>
</feature>
<reference evidence="13 14" key="1">
    <citation type="submission" date="2021-06" db="EMBL/GenBank/DDBJ databases">
        <authorList>
            <person name="Palmer J.M."/>
        </authorList>
    </citation>
    <scope>NUCLEOTIDE SEQUENCE [LARGE SCALE GENOMIC DNA]</scope>
    <source>
        <strain evidence="13 14">MEX-2019</strain>
        <tissue evidence="13">Muscle</tissue>
    </source>
</reference>
<evidence type="ECO:0000256" key="1">
    <source>
        <dbReference type="ARBA" id="ARBA00004186"/>
    </source>
</evidence>
<gene>
    <name evidence="13" type="ORF">CRENBAI_026415</name>
</gene>
<dbReference type="GO" id="GO:0007018">
    <property type="term" value="P:microtubule-based movement"/>
    <property type="evidence" value="ECO:0007669"/>
    <property type="project" value="InterPro"/>
</dbReference>
<evidence type="ECO:0000256" key="7">
    <source>
        <dbReference type="ARBA" id="ARBA00023054"/>
    </source>
</evidence>
<dbReference type="GO" id="GO:0008574">
    <property type="term" value="F:plus-end-directed microtubule motor activity"/>
    <property type="evidence" value="ECO:0007669"/>
    <property type="project" value="TreeGrafter"/>
</dbReference>
<feature type="region of interest" description="Disordered" evidence="11">
    <location>
        <begin position="487"/>
        <end position="529"/>
    </location>
</feature>
<feature type="region of interest" description="Disordered" evidence="11">
    <location>
        <begin position="1507"/>
        <end position="1584"/>
    </location>
</feature>
<sequence>MSRNKKMTDSCLNQSDQRSHIEDGNNELSSEFSILPEPQHSCMKGKEHLQVYLRIRPFSSAESSSGESQDCVTMEPPDTVLLKPPSLSLLARLSSDQSLPQTGQRFQFSKVYGPETTQSELFDGTVKDLVKDVLEGGNSLVFTYGVTNSGKTFTFLGPDSEAGILPRSLHVIFSSIHDHVFQGLGVKPHRCREFTVLNREQQAEEALFKKNLLKQFKENEKSNFSLLNMTNQTLLEGSTLMGTNAAAEDEISLKFKPNTKFSVWVSFCEIYNENIHDLLEVTPSGAPRRAALRLSQDVKGNAFVKDLRWVQVNSAEEAYKVVKLGRRNQSFSSTRLNQLSSRSHSVFSIRILNVEEIEPPRVHSISELCLCDLAGSERCAKTQNKGERLKEAGNINTSLLILGKCIKALRHNQQTKLLQHVPFRESKLTHYLQGFFCGRGKACMIVNINQCASMYDETLNVLKFSAVAQKVVVLISRPLPIISQASCSDSSFSRTSGRKTVTSSSSSSSLTGWETSLEDVQEDEEEASLMEDTMDQMDESDEIIVSKRVHESQVALLKELQLHLKKERAENLLLEAQVREEVSREFSELFSNMRRDYEERLVREKEILEERAERRLEIFKNLTKKMSSAGSSSDSQTTEALAALNEEKTKREEMLAALEYQTLGKEEALASLQEERKAREEAITALEELRKKEEELLASLEEERKEREKATAALEAERRANQEATAQLEQEKQSKEEVQSALEVQRKEISRLVQDKEQRRQQEKNLTDKLEAQTQSAENPSAQIQAAEVELEVKSREIQDQSCQIHILTQEVQRLNQELQTSGSSEGVSSLLREEISELRKSLAEEKKNDDTKQKRIQELERELKEVTLQHLGSDQVTEKLKQTGAALEQQVEELKKKLEEEEELRVQLESQGETSKHEADQLTVKVQEQEEMLEELRAQLESQHQTSKQEAELLKAKLHKQTQASEQQVQQLSQKLQEQEVSSKQQLEELEQKLNEQKAESIKLLEELKQKLREQQEAAEKLRNDFKEAQLSNATISSNAEDLQRVNSDLQSEITSLKEKLCSLETTTEASSEMEQMITEKDKQMEEKLAQMETTSAQREAELQEKLQDAERQVTSLQKSLQEAKERREEEECQAVQEARRREAERRRELLAVAHEAIAQKDAELEKKAEEISRLKENAQKDAEKVKNLSLELQRKDDDSSDLREKLADYKKQIQQVQKEISAMREEEKLLKQKLADVEKVKKQLQSDLSNRDRTIQQLRTDQPDPRSDHTLQLYQKACKELDAKQRLMEDMRLALTEQEETQEQMEQVLDEKMSLLQELSAEVEKLKSKLLQQNNETPPHGAVGPSEDLKLARDEASQAQESLKIFTEKHQAERRKWQEEKLSLIGQAKEAENKRNQEMRKFAEDRERYSRQQSLLESKLVEKEKAMENWRKERDTLVAALEVQLQKLLSSQAEKDKLFKELQKQSTKQPPEVNDGGSSPRVAELQAALTKKEAEILRLKEDLEASARKQESTPAQTKQNVSSAVLAQKPKCETGTTNPERRDTRVSVSSRGSFGFPSVLDSSEVSTENGRTSRFPRPELEISFSPLQPNRIALKRQGEENAVTVKITRTARKRKSGEMEKRWREAISEPGCSRAKGSVRHGSEPGTGDLEEPAAGPPEGAGGDLEWNEFL</sequence>
<evidence type="ECO:0000256" key="11">
    <source>
        <dbReference type="SAM" id="MobiDB-lite"/>
    </source>
</evidence>
<feature type="compositionally biased region" description="Basic and acidic residues" evidence="11">
    <location>
        <begin position="1082"/>
        <end position="1091"/>
    </location>
</feature>
<dbReference type="SUPFAM" id="SSF52540">
    <property type="entry name" value="P-loop containing nucleoside triphosphate hydrolases"/>
    <property type="match status" value="1"/>
</dbReference>
<dbReference type="FunFam" id="3.40.850.10:FF:000181">
    <property type="entry name" value="Kinesin family member 20Ba"/>
    <property type="match status" value="1"/>
</dbReference>
<dbReference type="GO" id="GO:0051231">
    <property type="term" value="P:spindle elongation"/>
    <property type="evidence" value="ECO:0007669"/>
    <property type="project" value="TreeGrafter"/>
</dbReference>
<feature type="compositionally biased region" description="Basic and acidic residues" evidence="11">
    <location>
        <begin position="754"/>
        <end position="771"/>
    </location>
</feature>
<dbReference type="GO" id="GO:0005634">
    <property type="term" value="C:nucleus"/>
    <property type="evidence" value="ECO:0007669"/>
    <property type="project" value="TreeGrafter"/>
</dbReference>
<dbReference type="PROSITE" id="PS00411">
    <property type="entry name" value="KINESIN_MOTOR_1"/>
    <property type="match status" value="1"/>
</dbReference>
<feature type="domain" description="Kinesin motor" evidence="12">
    <location>
        <begin position="48"/>
        <end position="471"/>
    </location>
</feature>
<feature type="region of interest" description="Disordered" evidence="11">
    <location>
        <begin position="1"/>
        <end position="24"/>
    </location>
</feature>
<dbReference type="GO" id="GO:0008017">
    <property type="term" value="F:microtubule binding"/>
    <property type="evidence" value="ECO:0007669"/>
    <property type="project" value="InterPro"/>
</dbReference>
<accession>A0AAV9REG6</accession>
<dbReference type="PANTHER" id="PTHR47970">
    <property type="entry name" value="KINESIN-LIKE PROTEIN KIF11"/>
    <property type="match status" value="1"/>
</dbReference>
<feature type="region of interest" description="Disordered" evidence="11">
    <location>
        <begin position="1178"/>
        <end position="1205"/>
    </location>
</feature>
<evidence type="ECO:0000256" key="3">
    <source>
        <dbReference type="ARBA" id="ARBA00022553"/>
    </source>
</evidence>
<dbReference type="CDD" id="cd21786">
    <property type="entry name" value="RBD_KIF20B"/>
    <property type="match status" value="1"/>
</dbReference>
<dbReference type="InterPro" id="IPR027417">
    <property type="entry name" value="P-loop_NTPase"/>
</dbReference>
<feature type="region of interest" description="Disordered" evidence="11">
    <location>
        <begin position="1082"/>
        <end position="1136"/>
    </location>
</feature>
<dbReference type="EMBL" id="JAHHUM010002026">
    <property type="protein sequence ID" value="KAK5607365.1"/>
    <property type="molecule type" value="Genomic_DNA"/>
</dbReference>
<dbReference type="GO" id="GO:0072686">
    <property type="term" value="C:mitotic spindle"/>
    <property type="evidence" value="ECO:0007669"/>
    <property type="project" value="TreeGrafter"/>
</dbReference>
<evidence type="ECO:0000256" key="10">
    <source>
        <dbReference type="PROSITE-ProRule" id="PRU00283"/>
    </source>
</evidence>
<keyword evidence="6 10" id="KW-0067">ATP-binding</keyword>
<dbReference type="Proteomes" id="UP001311232">
    <property type="component" value="Unassembled WGS sequence"/>
</dbReference>
<feature type="region of interest" description="Disordered" evidence="11">
    <location>
        <begin position="754"/>
        <end position="783"/>
    </location>
</feature>
<feature type="compositionally biased region" description="Polar residues" evidence="11">
    <location>
        <begin position="1562"/>
        <end position="1574"/>
    </location>
</feature>
<dbReference type="Pfam" id="PF00225">
    <property type="entry name" value="Kinesin"/>
    <property type="match status" value="1"/>
</dbReference>
<dbReference type="InterPro" id="IPR036961">
    <property type="entry name" value="Kinesin_motor_dom_sf"/>
</dbReference>
<feature type="compositionally biased region" description="Acidic residues" evidence="11">
    <location>
        <begin position="516"/>
        <end position="529"/>
    </location>
</feature>
<dbReference type="SMART" id="SM00129">
    <property type="entry name" value="KISc"/>
    <property type="match status" value="1"/>
</dbReference>
<evidence type="ECO:0000256" key="6">
    <source>
        <dbReference type="ARBA" id="ARBA00022840"/>
    </source>
</evidence>
<dbReference type="GO" id="GO:0005524">
    <property type="term" value="F:ATP binding"/>
    <property type="evidence" value="ECO:0007669"/>
    <property type="project" value="UniProtKB-UniRule"/>
</dbReference>
<feature type="region of interest" description="Disordered" evidence="11">
    <location>
        <begin position="1462"/>
        <end position="1489"/>
    </location>
</feature>
<organism evidence="13 14">
    <name type="scientific">Crenichthys baileyi</name>
    <name type="common">White River springfish</name>
    <dbReference type="NCBI Taxonomy" id="28760"/>
    <lineage>
        <taxon>Eukaryota</taxon>
        <taxon>Metazoa</taxon>
        <taxon>Chordata</taxon>
        <taxon>Craniata</taxon>
        <taxon>Vertebrata</taxon>
        <taxon>Euteleostomi</taxon>
        <taxon>Actinopterygii</taxon>
        <taxon>Neopterygii</taxon>
        <taxon>Teleostei</taxon>
        <taxon>Neoteleostei</taxon>
        <taxon>Acanthomorphata</taxon>
        <taxon>Ovalentaria</taxon>
        <taxon>Atherinomorphae</taxon>
        <taxon>Cyprinodontiformes</taxon>
        <taxon>Goodeidae</taxon>
        <taxon>Crenichthys</taxon>
    </lineage>
</organism>
<feature type="compositionally biased region" description="Basic and acidic residues" evidence="11">
    <location>
        <begin position="1100"/>
        <end position="1113"/>
    </location>
</feature>
<dbReference type="GO" id="GO:0090307">
    <property type="term" value="P:mitotic spindle assembly"/>
    <property type="evidence" value="ECO:0007669"/>
    <property type="project" value="TreeGrafter"/>
</dbReference>
<dbReference type="GO" id="GO:0005876">
    <property type="term" value="C:spindle microtubule"/>
    <property type="evidence" value="ECO:0007669"/>
    <property type="project" value="TreeGrafter"/>
</dbReference>
<evidence type="ECO:0000256" key="2">
    <source>
        <dbReference type="ARBA" id="ARBA00022490"/>
    </source>
</evidence>
<feature type="region of interest" description="Disordered" evidence="11">
    <location>
        <begin position="1245"/>
        <end position="1271"/>
    </location>
</feature>
<dbReference type="PROSITE" id="PS50067">
    <property type="entry name" value="KINESIN_MOTOR_2"/>
    <property type="match status" value="1"/>
</dbReference>
<evidence type="ECO:0000313" key="13">
    <source>
        <dbReference type="EMBL" id="KAK5607365.1"/>
    </source>
</evidence>
<dbReference type="PANTHER" id="PTHR47970:SF29">
    <property type="entry name" value="KINESIN FAMILY MEMBER 20B"/>
    <property type="match status" value="1"/>
</dbReference>
<dbReference type="InterPro" id="IPR047149">
    <property type="entry name" value="KIF11-like"/>
</dbReference>